<dbReference type="GO" id="GO:0006879">
    <property type="term" value="P:intracellular iron ion homeostasis"/>
    <property type="evidence" value="ECO:0007669"/>
    <property type="project" value="UniProtKB-KW"/>
</dbReference>
<comment type="caution">
    <text evidence="9">The sequence shown here is derived from an EMBL/GenBank/DDBJ whole genome shotgun (WGS) entry which is preliminary data.</text>
</comment>
<feature type="binding site" evidence="5">
    <location>
        <position position="132"/>
    </location>
    <ligand>
        <name>Fe cation</name>
        <dbReference type="ChEBI" id="CHEBI:24875"/>
        <label>1</label>
    </ligand>
</feature>
<keyword evidence="2 5" id="KW-0479">Metal-binding</keyword>
<dbReference type="EMBL" id="JAOB01000090">
    <property type="protein sequence ID" value="EUA09042.1"/>
    <property type="molecule type" value="Genomic_DNA"/>
</dbReference>
<dbReference type="Pfam" id="PF00210">
    <property type="entry name" value="Ferritin"/>
    <property type="match status" value="1"/>
</dbReference>
<dbReference type="GO" id="GO:0008199">
    <property type="term" value="F:ferric iron binding"/>
    <property type="evidence" value="ECO:0007669"/>
    <property type="project" value="InterPro"/>
</dbReference>
<dbReference type="InterPro" id="IPR008331">
    <property type="entry name" value="Ferritin_DPS_dom"/>
</dbReference>
<keyword evidence="3" id="KW-0560">Oxidoreductase</keyword>
<dbReference type="PROSITE" id="PS50905">
    <property type="entry name" value="FERRITIN_LIKE"/>
    <property type="match status" value="1"/>
</dbReference>
<dbReference type="GO" id="GO:0005829">
    <property type="term" value="C:cytosol"/>
    <property type="evidence" value="ECO:0007669"/>
    <property type="project" value="TreeGrafter"/>
</dbReference>
<reference evidence="9" key="1">
    <citation type="submission" date="2014-01" db="EMBL/GenBank/DDBJ databases">
        <authorList>
            <person name="Brown-Elliot B."/>
            <person name="Wallace R."/>
            <person name="Lenaerts A."/>
            <person name="Ordway D."/>
            <person name="DeGroote M.A."/>
            <person name="Parker T."/>
            <person name="Sizemore C."/>
            <person name="Tallon L.J."/>
            <person name="Sadzewicz L.K."/>
            <person name="Sengamalay N."/>
            <person name="Fraser C.M."/>
            <person name="Hine E."/>
            <person name="Shefchek K.A."/>
            <person name="Das S.P."/>
            <person name="Tettelin H."/>
        </authorList>
    </citation>
    <scope>NUCLEOTIDE SEQUENCE [LARGE SCALE GENOMIC DNA]</scope>
    <source>
        <strain evidence="9">4042</strain>
    </source>
</reference>
<feature type="binding site" evidence="5">
    <location>
        <position position="22"/>
    </location>
    <ligand>
        <name>Fe cation</name>
        <dbReference type="ChEBI" id="CHEBI:24875"/>
        <label>1</label>
    </ligand>
</feature>
<keyword evidence="1 6" id="KW-0409">Iron storage</keyword>
<dbReference type="PANTHER" id="PTHR11431">
    <property type="entry name" value="FERRITIN"/>
    <property type="match status" value="1"/>
</dbReference>
<dbReference type="PATRIC" id="fig|1299334.3.peg.9591"/>
<keyword evidence="4 5" id="KW-0408">Iron</keyword>
<dbReference type="GO" id="GO:0006826">
    <property type="term" value="P:iron ion transport"/>
    <property type="evidence" value="ECO:0007669"/>
    <property type="project" value="InterPro"/>
</dbReference>
<organism evidence="9">
    <name type="scientific">Mycobacterium xenopi 4042</name>
    <dbReference type="NCBI Taxonomy" id="1299334"/>
    <lineage>
        <taxon>Bacteria</taxon>
        <taxon>Bacillati</taxon>
        <taxon>Actinomycetota</taxon>
        <taxon>Actinomycetes</taxon>
        <taxon>Mycobacteriales</taxon>
        <taxon>Mycobacteriaceae</taxon>
        <taxon>Mycobacterium</taxon>
    </lineage>
</organism>
<dbReference type="InterPro" id="IPR001519">
    <property type="entry name" value="Ferritin"/>
</dbReference>
<dbReference type="GO" id="GO:0008198">
    <property type="term" value="F:ferrous iron binding"/>
    <property type="evidence" value="ECO:0007669"/>
    <property type="project" value="TreeGrafter"/>
</dbReference>
<dbReference type="InterPro" id="IPR009040">
    <property type="entry name" value="Ferritin-like_diiron"/>
</dbReference>
<sequence>MSNRNVPTTKFNALVQEQIRNEFTVAQQYIAMAVYFDGDDLPQLARHFYSQAVEKRNHAMMLVQYLLDRDAPVEIPGVDEVRNQFDCVRDALEFAVQHERAVTEQVGRLAGVAREESDYLGEQFMQWFCKEQIRQVALMTTLLRVADRAGANLFDLENFVAREVGSAPSPSGAPHAAGAACEPTVRLRQAPRAPGPGVSRCAKGRSERGRARAFAGH</sequence>
<evidence type="ECO:0000256" key="3">
    <source>
        <dbReference type="ARBA" id="ARBA00023002"/>
    </source>
</evidence>
<dbReference type="SUPFAM" id="SSF47240">
    <property type="entry name" value="Ferritin-like"/>
    <property type="match status" value="1"/>
</dbReference>
<dbReference type="Gene3D" id="1.20.1260.10">
    <property type="match status" value="1"/>
</dbReference>
<dbReference type="GO" id="GO:0004322">
    <property type="term" value="F:ferroxidase activity"/>
    <property type="evidence" value="ECO:0007669"/>
    <property type="project" value="TreeGrafter"/>
</dbReference>
<feature type="domain" description="Ferritin-like diiron" evidence="8">
    <location>
        <begin position="5"/>
        <end position="150"/>
    </location>
</feature>
<feature type="binding site" evidence="5">
    <location>
        <position position="58"/>
    </location>
    <ligand>
        <name>Fe cation</name>
        <dbReference type="ChEBI" id="CHEBI:24875"/>
        <label>1</label>
    </ligand>
</feature>
<dbReference type="PANTHER" id="PTHR11431:SF127">
    <property type="entry name" value="BACTERIAL NON-HEME FERRITIN"/>
    <property type="match status" value="1"/>
</dbReference>
<evidence type="ECO:0000256" key="7">
    <source>
        <dbReference type="SAM" id="MobiDB-lite"/>
    </source>
</evidence>
<dbReference type="InterPro" id="IPR009078">
    <property type="entry name" value="Ferritin-like_SF"/>
</dbReference>
<proteinExistence type="predicted"/>
<gene>
    <name evidence="9" type="ORF">I553_10099</name>
</gene>
<evidence type="ECO:0000256" key="1">
    <source>
        <dbReference type="ARBA" id="ARBA00022434"/>
    </source>
</evidence>
<dbReference type="InterPro" id="IPR012347">
    <property type="entry name" value="Ferritin-like"/>
</dbReference>
<evidence type="ECO:0000256" key="4">
    <source>
        <dbReference type="ARBA" id="ARBA00023004"/>
    </source>
</evidence>
<evidence type="ECO:0000256" key="2">
    <source>
        <dbReference type="ARBA" id="ARBA00022723"/>
    </source>
</evidence>
<dbReference type="CDD" id="cd01055">
    <property type="entry name" value="Nonheme_Ferritin"/>
    <property type="match status" value="1"/>
</dbReference>
<evidence type="ECO:0000313" key="9">
    <source>
        <dbReference type="EMBL" id="EUA09042.1"/>
    </source>
</evidence>
<feature type="binding site" evidence="5">
    <location>
        <position position="99"/>
    </location>
    <ligand>
        <name>Fe cation</name>
        <dbReference type="ChEBI" id="CHEBI:24875"/>
        <label>1</label>
    </ligand>
</feature>
<dbReference type="AlphaFoldDB" id="X7YP90"/>
<dbReference type="InterPro" id="IPR041719">
    <property type="entry name" value="Ferritin_prok"/>
</dbReference>
<accession>X7YP90</accession>
<protein>
    <recommendedName>
        <fullName evidence="6">Ferritin</fullName>
    </recommendedName>
</protein>
<name>X7YP90_MYCXE</name>
<feature type="region of interest" description="Disordered" evidence="7">
    <location>
        <begin position="189"/>
        <end position="217"/>
    </location>
</feature>
<evidence type="ECO:0000256" key="5">
    <source>
        <dbReference type="PIRSR" id="PIRSR601519-1"/>
    </source>
</evidence>
<evidence type="ECO:0000256" key="6">
    <source>
        <dbReference type="RuleBase" id="RU361145"/>
    </source>
</evidence>
<evidence type="ECO:0000259" key="8">
    <source>
        <dbReference type="PROSITE" id="PS50905"/>
    </source>
</evidence>